<dbReference type="GO" id="GO:0030288">
    <property type="term" value="C:outer membrane-bounded periplasmic space"/>
    <property type="evidence" value="ECO:0007669"/>
    <property type="project" value="TreeGrafter"/>
</dbReference>
<dbReference type="EMBL" id="SRYW01000002">
    <property type="protein sequence ID" value="TGY36504.1"/>
    <property type="molecule type" value="Genomic_DNA"/>
</dbReference>
<organism evidence="3 4">
    <name type="scientific">Stenotrophomonas maltophilia</name>
    <name type="common">Pseudomonas maltophilia</name>
    <name type="synonym">Xanthomonas maltophilia</name>
    <dbReference type="NCBI Taxonomy" id="40324"/>
    <lineage>
        <taxon>Bacteria</taxon>
        <taxon>Pseudomonadati</taxon>
        <taxon>Pseudomonadota</taxon>
        <taxon>Gammaproteobacteria</taxon>
        <taxon>Lysobacterales</taxon>
        <taxon>Lysobacteraceae</taxon>
        <taxon>Stenotrophomonas</taxon>
        <taxon>Stenotrophomonas maltophilia group</taxon>
    </lineage>
</organism>
<dbReference type="PANTHER" id="PTHR32060:SF30">
    <property type="entry name" value="CARBOXY-TERMINAL PROCESSING PROTEASE CTPA"/>
    <property type="match status" value="1"/>
</dbReference>
<dbReference type="SUPFAM" id="SSF52096">
    <property type="entry name" value="ClpP/crotonase"/>
    <property type="match status" value="1"/>
</dbReference>
<accession>A0A4S2D7N4</accession>
<dbReference type="Proteomes" id="UP000306631">
    <property type="component" value="Unassembled WGS sequence"/>
</dbReference>
<dbReference type="PANTHER" id="PTHR32060">
    <property type="entry name" value="TAIL-SPECIFIC PROTEASE"/>
    <property type="match status" value="1"/>
</dbReference>
<dbReference type="AlphaFoldDB" id="A0A4S2D7N4"/>
<keyword evidence="1" id="KW-0732">Signal</keyword>
<feature type="domain" description="Tail specific protease" evidence="2">
    <location>
        <begin position="227"/>
        <end position="429"/>
    </location>
</feature>
<dbReference type="OrthoDB" id="7314861at2"/>
<dbReference type="GO" id="GO:0004175">
    <property type="term" value="F:endopeptidase activity"/>
    <property type="evidence" value="ECO:0007669"/>
    <property type="project" value="TreeGrafter"/>
</dbReference>
<evidence type="ECO:0000313" key="4">
    <source>
        <dbReference type="Proteomes" id="UP000306631"/>
    </source>
</evidence>
<dbReference type="SMART" id="SM00245">
    <property type="entry name" value="TSPc"/>
    <property type="match status" value="1"/>
</dbReference>
<comment type="caution">
    <text evidence="3">The sequence shown here is derived from an EMBL/GenBank/DDBJ whole genome shotgun (WGS) entry which is preliminary data.</text>
</comment>
<dbReference type="CDD" id="cd06567">
    <property type="entry name" value="Peptidase_S41"/>
    <property type="match status" value="1"/>
</dbReference>
<sequence length="446" mass="46102">MLSMVRMAAFLVLMLLSGGATARSVWNNIGPHARTSGAGDILTPEGGAVTVSAESVGQDTFFGAITSVDATAFRGREVRLAGSLLVAEGTGIAALWLRADGPDGRLAFASTGSSPARAGEGAQARELQLYIPSDATHLKLGVTLDAAGRVNVQRLTLTSEPAVSAGVSAYDMIAYALPIIRANALNAGNVDWSAQEAMMRAPGLAQRPAQEAYGRLQRVLNALGDGHSFLQVPGQASTARTTAVASTAIESRQMQDIGYVLVPGLRGTDAAAGDAFSAELCEKIATLAPTSSKGWIVDLRQNTGGNMWPMLSGLGPLLGAGDIGANRTRDGAVTRWPSRGAKACTIDLARSRVAVLVGAKTASSGEAVAVAFRGRPDTRFFGEPTSGRATSNRTYPLPDGGALLLTTAMFVDRQGDVYPQGIRPETPASGEQGGVEAAAAWLRSLP</sequence>
<dbReference type="GO" id="GO:0006508">
    <property type="term" value="P:proteolysis"/>
    <property type="evidence" value="ECO:0007669"/>
    <property type="project" value="InterPro"/>
</dbReference>
<protein>
    <recommendedName>
        <fullName evidence="2">Tail specific protease domain-containing protein</fullName>
    </recommendedName>
</protein>
<evidence type="ECO:0000313" key="3">
    <source>
        <dbReference type="EMBL" id="TGY36504.1"/>
    </source>
</evidence>
<proteinExistence type="predicted"/>
<dbReference type="GO" id="GO:0007165">
    <property type="term" value="P:signal transduction"/>
    <property type="evidence" value="ECO:0007669"/>
    <property type="project" value="TreeGrafter"/>
</dbReference>
<evidence type="ECO:0000259" key="2">
    <source>
        <dbReference type="SMART" id="SM00245"/>
    </source>
</evidence>
<name>A0A4S2D7N4_STEMA</name>
<reference evidence="3 4" key="1">
    <citation type="submission" date="2019-04" db="EMBL/GenBank/DDBJ databases">
        <title>Microbes associate with the intestines of laboratory mice.</title>
        <authorList>
            <person name="Navarre W."/>
            <person name="Wong E."/>
            <person name="Huang K."/>
            <person name="Tropini C."/>
            <person name="Ng K."/>
            <person name="Yu B."/>
        </authorList>
    </citation>
    <scope>NUCLEOTIDE SEQUENCE [LARGE SCALE GENOMIC DNA]</scope>
    <source>
        <strain evidence="3 4">NM62_B4-13</strain>
    </source>
</reference>
<dbReference type="Pfam" id="PF03572">
    <property type="entry name" value="Peptidase_S41"/>
    <property type="match status" value="1"/>
</dbReference>
<feature type="signal peptide" evidence="1">
    <location>
        <begin position="1"/>
        <end position="22"/>
    </location>
</feature>
<dbReference type="InterPro" id="IPR029045">
    <property type="entry name" value="ClpP/crotonase-like_dom_sf"/>
</dbReference>
<dbReference type="Gene3D" id="3.90.226.10">
    <property type="entry name" value="2-enoyl-CoA Hydratase, Chain A, domain 1"/>
    <property type="match status" value="1"/>
</dbReference>
<evidence type="ECO:0000256" key="1">
    <source>
        <dbReference type="SAM" id="SignalP"/>
    </source>
</evidence>
<gene>
    <name evidence="3" type="ORF">E5352_03145</name>
</gene>
<dbReference type="GO" id="GO:0008236">
    <property type="term" value="F:serine-type peptidase activity"/>
    <property type="evidence" value="ECO:0007669"/>
    <property type="project" value="InterPro"/>
</dbReference>
<dbReference type="InterPro" id="IPR005151">
    <property type="entry name" value="Tail-specific_protease"/>
</dbReference>
<feature type="chain" id="PRO_5020972229" description="Tail specific protease domain-containing protein" evidence="1">
    <location>
        <begin position="23"/>
        <end position="446"/>
    </location>
</feature>